<dbReference type="Pfam" id="PF13812">
    <property type="entry name" value="PPR_3"/>
    <property type="match status" value="1"/>
</dbReference>
<dbReference type="eggNOG" id="KOG4197">
    <property type="taxonomic scope" value="Eukaryota"/>
</dbReference>
<evidence type="ECO:0000256" key="3">
    <source>
        <dbReference type="PROSITE-ProRule" id="PRU00708"/>
    </source>
</evidence>
<keyword evidence="2" id="KW-0677">Repeat</keyword>
<dbReference type="InterPro" id="IPR050872">
    <property type="entry name" value="PPR_P_subfamily"/>
</dbReference>
<feature type="repeat" description="PPR" evidence="3">
    <location>
        <begin position="233"/>
        <end position="267"/>
    </location>
</feature>
<dbReference type="PANTHER" id="PTHR46128">
    <property type="entry name" value="MITOCHONDRIAL GROUP I INTRON SPLICING FACTOR CCM1"/>
    <property type="match status" value="1"/>
</dbReference>
<proteinExistence type="inferred from homology"/>
<dbReference type="InterPro" id="IPR011990">
    <property type="entry name" value="TPR-like_helical_dom_sf"/>
</dbReference>
<feature type="repeat" description="PPR" evidence="3">
    <location>
        <begin position="162"/>
        <end position="196"/>
    </location>
</feature>
<dbReference type="NCBIfam" id="TIGR00756">
    <property type="entry name" value="PPR"/>
    <property type="match status" value="3"/>
</dbReference>
<dbReference type="RefSeq" id="XP_009766801.1">
    <property type="nucleotide sequence ID" value="XM_009768499.1"/>
</dbReference>
<dbReference type="OrthoDB" id="1303802at2759"/>
<sequence>IPDFNEGYKLPAKLGHTITVRYSPHGIPFISFFAISRSYSATTVTVYSSNHSNMSISAKAKFGVNNNFENVKCLDDAVSFLHQMVRMQPLPSVFDFSKLFKTILNMKQYSAVVSLFREMQKLGIPISNFFLSIVINSYYLMHRVDCAFLVLAIYLKKGIPFDVVTFTTLIRGIFAENKVKDVVDLFKKLVREKICEPNEVIYATVMNRLSKRDHTEKTVSLLRLMEQGSTKPDIFNYNIVIDSLCKDRNLDAAISLLNEMKKKGICPDIL</sequence>
<dbReference type="AlphaFoldDB" id="A0A1U7VPB6"/>
<dbReference type="InterPro" id="IPR002885">
    <property type="entry name" value="PPR_rpt"/>
</dbReference>
<protein>
    <submittedName>
        <fullName evidence="5">Pentatricopeptide repeat-containing protein At1g12700, mitochondrial</fullName>
    </submittedName>
</protein>
<keyword evidence="4" id="KW-1185">Reference proteome</keyword>
<dbReference type="PANTHER" id="PTHR46128:SF358">
    <property type="entry name" value="TETRATRICOPEPTIDE REPEAT (TPR)-LIKE SUPERFAMILY PROTEIN"/>
    <property type="match status" value="1"/>
</dbReference>
<dbReference type="Proteomes" id="UP000189701">
    <property type="component" value="Unplaced"/>
</dbReference>
<evidence type="ECO:0000256" key="2">
    <source>
        <dbReference type="ARBA" id="ARBA00022737"/>
    </source>
</evidence>
<organism evidence="4 5">
    <name type="scientific">Nicotiana sylvestris</name>
    <name type="common">Wood tobacco</name>
    <name type="synonym">South American tobacco</name>
    <dbReference type="NCBI Taxonomy" id="4096"/>
    <lineage>
        <taxon>Eukaryota</taxon>
        <taxon>Viridiplantae</taxon>
        <taxon>Streptophyta</taxon>
        <taxon>Embryophyta</taxon>
        <taxon>Tracheophyta</taxon>
        <taxon>Spermatophyta</taxon>
        <taxon>Magnoliopsida</taxon>
        <taxon>eudicotyledons</taxon>
        <taxon>Gunneridae</taxon>
        <taxon>Pentapetalae</taxon>
        <taxon>asterids</taxon>
        <taxon>lamiids</taxon>
        <taxon>Solanales</taxon>
        <taxon>Solanaceae</taxon>
        <taxon>Nicotianoideae</taxon>
        <taxon>Nicotianeae</taxon>
        <taxon>Nicotiana</taxon>
    </lineage>
</organism>
<dbReference type="Gene3D" id="1.25.40.10">
    <property type="entry name" value="Tetratricopeptide repeat domain"/>
    <property type="match status" value="2"/>
</dbReference>
<evidence type="ECO:0000313" key="4">
    <source>
        <dbReference type="Proteomes" id="UP000189701"/>
    </source>
</evidence>
<feature type="non-terminal residue" evidence="5">
    <location>
        <position position="1"/>
    </location>
</feature>
<reference evidence="5" key="2">
    <citation type="submission" date="2025-08" db="UniProtKB">
        <authorList>
            <consortium name="RefSeq"/>
        </authorList>
    </citation>
    <scope>IDENTIFICATION</scope>
    <source>
        <tissue evidence="5">Leaf</tissue>
    </source>
</reference>
<dbReference type="PROSITE" id="PS51375">
    <property type="entry name" value="PPR"/>
    <property type="match status" value="2"/>
</dbReference>
<reference evidence="4" key="1">
    <citation type="journal article" date="2013" name="Genome Biol.">
        <title>Reference genomes and transcriptomes of Nicotiana sylvestris and Nicotiana tomentosiformis.</title>
        <authorList>
            <person name="Sierro N."/>
            <person name="Battey J.N."/>
            <person name="Ouadi S."/>
            <person name="Bovet L."/>
            <person name="Goepfert S."/>
            <person name="Bakaher N."/>
            <person name="Peitsch M.C."/>
            <person name="Ivanov N.V."/>
        </authorList>
    </citation>
    <scope>NUCLEOTIDE SEQUENCE [LARGE SCALE GENOMIC DNA]</scope>
</reference>
<name>A0A1U7VPB6_NICSY</name>
<dbReference type="STRING" id="4096.A0A1U7VPB6"/>
<evidence type="ECO:0000313" key="5">
    <source>
        <dbReference type="RefSeq" id="XP_009766801.1"/>
    </source>
</evidence>
<accession>A0A1U7VPB6</accession>
<gene>
    <name evidence="5" type="primary">LOC104218096</name>
</gene>
<evidence type="ECO:0000256" key="1">
    <source>
        <dbReference type="ARBA" id="ARBA00007626"/>
    </source>
</evidence>
<dbReference type="Pfam" id="PF13041">
    <property type="entry name" value="PPR_2"/>
    <property type="match status" value="1"/>
</dbReference>
<comment type="similarity">
    <text evidence="1">Belongs to the PPR family. P subfamily.</text>
</comment>